<reference evidence="7" key="1">
    <citation type="submission" date="2021-01" db="EMBL/GenBank/DDBJ databases">
        <title>Whole genome shotgun sequence of Actinoplanes ferrugineus NBRC 15555.</title>
        <authorList>
            <person name="Komaki H."/>
            <person name="Tamura T."/>
        </authorList>
    </citation>
    <scope>NUCLEOTIDE SEQUENCE</scope>
    <source>
        <strain evidence="7">NBRC 15555</strain>
    </source>
</reference>
<dbReference type="PROSITE" id="PS00723">
    <property type="entry name" value="POLYPRENYL_SYNTHASE_1"/>
    <property type="match status" value="1"/>
</dbReference>
<comment type="similarity">
    <text evidence="2 6">Belongs to the FPP/GGPP synthase family.</text>
</comment>
<gene>
    <name evidence="7" type="ORF">Afe05nite_70810</name>
</gene>
<dbReference type="PANTHER" id="PTHR12001:SF85">
    <property type="entry name" value="SHORT CHAIN ISOPRENYL DIPHOSPHATE SYNTHASE"/>
    <property type="match status" value="1"/>
</dbReference>
<keyword evidence="3 6" id="KW-0808">Transferase</keyword>
<evidence type="ECO:0000313" key="7">
    <source>
        <dbReference type="EMBL" id="GIE15241.1"/>
    </source>
</evidence>
<accession>A0A919MCZ0</accession>
<keyword evidence="8" id="KW-1185">Reference proteome</keyword>
<dbReference type="GO" id="GO:0004659">
    <property type="term" value="F:prenyltransferase activity"/>
    <property type="evidence" value="ECO:0007669"/>
    <property type="project" value="InterPro"/>
</dbReference>
<dbReference type="EMBL" id="BOMM01000064">
    <property type="protein sequence ID" value="GIE15241.1"/>
    <property type="molecule type" value="Genomic_DNA"/>
</dbReference>
<organism evidence="7 8">
    <name type="scientific">Paractinoplanes ferrugineus</name>
    <dbReference type="NCBI Taxonomy" id="113564"/>
    <lineage>
        <taxon>Bacteria</taxon>
        <taxon>Bacillati</taxon>
        <taxon>Actinomycetota</taxon>
        <taxon>Actinomycetes</taxon>
        <taxon>Micromonosporales</taxon>
        <taxon>Micromonosporaceae</taxon>
        <taxon>Paractinoplanes</taxon>
    </lineage>
</organism>
<dbReference type="SUPFAM" id="SSF48576">
    <property type="entry name" value="Terpenoid synthases"/>
    <property type="match status" value="1"/>
</dbReference>
<name>A0A919MCZ0_9ACTN</name>
<dbReference type="GO" id="GO:0046872">
    <property type="term" value="F:metal ion binding"/>
    <property type="evidence" value="ECO:0007669"/>
    <property type="project" value="UniProtKB-KW"/>
</dbReference>
<sequence length="371" mass="39907">MQSRSSEQLTEAPQRSPLEVADLRNRVRTVIDEFLARQTEILADVSDDCAPLIRYVADLMDGGKRLRPAFCYWAWRSTGAPDEPAAVAAAASLEFLQAAALIHDDVMDGSDLRRGAPAVHRRFAALHRDGRWSGDAEHFGLSAAVLAGDLCLTWSDELYSSSGLNPADLRRGHGIFTGMRTQLMGGQYLDLLEQARADRRRGGAADRARRVMHYKSAKYTVEHPLLLGGRLAGADDELLGRFSAFGLPLGEAFQLRDDLLGVFGDTHRTGKPAGDDLREGKRTVLIALAYERATGGQEAVLDSLLGDRTLGAAGVDTLRQVIADTGAPAAVERMIGDLLERAVAALGPAELAEPGRSVLIALAEAATDRTA</sequence>
<dbReference type="InterPro" id="IPR033749">
    <property type="entry name" value="Polyprenyl_synt_CS"/>
</dbReference>
<dbReference type="InterPro" id="IPR008949">
    <property type="entry name" value="Isoprenoid_synthase_dom_sf"/>
</dbReference>
<evidence type="ECO:0000313" key="8">
    <source>
        <dbReference type="Proteomes" id="UP000598174"/>
    </source>
</evidence>
<dbReference type="PROSITE" id="PS00444">
    <property type="entry name" value="POLYPRENYL_SYNTHASE_2"/>
    <property type="match status" value="1"/>
</dbReference>
<dbReference type="InterPro" id="IPR000092">
    <property type="entry name" value="Polyprenyl_synt"/>
</dbReference>
<comment type="cofactor">
    <cofactor evidence="1">
        <name>Mg(2+)</name>
        <dbReference type="ChEBI" id="CHEBI:18420"/>
    </cofactor>
</comment>
<dbReference type="CDD" id="cd00685">
    <property type="entry name" value="Trans_IPPS_HT"/>
    <property type="match status" value="1"/>
</dbReference>
<dbReference type="PANTHER" id="PTHR12001">
    <property type="entry name" value="GERANYLGERANYL PYROPHOSPHATE SYNTHASE"/>
    <property type="match status" value="1"/>
</dbReference>
<protein>
    <submittedName>
        <fullName evidence="7">Geranylgeranyl pyrophosphate synthase</fullName>
    </submittedName>
</protein>
<evidence type="ECO:0000256" key="3">
    <source>
        <dbReference type="ARBA" id="ARBA00022679"/>
    </source>
</evidence>
<comment type="caution">
    <text evidence="7">The sequence shown here is derived from an EMBL/GenBank/DDBJ whole genome shotgun (WGS) entry which is preliminary data.</text>
</comment>
<dbReference type="Gene3D" id="1.10.600.10">
    <property type="entry name" value="Farnesyl Diphosphate Synthase"/>
    <property type="match status" value="1"/>
</dbReference>
<evidence type="ECO:0000256" key="6">
    <source>
        <dbReference type="RuleBase" id="RU004466"/>
    </source>
</evidence>
<keyword evidence="4" id="KW-0479">Metal-binding</keyword>
<dbReference type="AlphaFoldDB" id="A0A919MCZ0"/>
<evidence type="ECO:0000256" key="5">
    <source>
        <dbReference type="ARBA" id="ARBA00022842"/>
    </source>
</evidence>
<evidence type="ECO:0000256" key="2">
    <source>
        <dbReference type="ARBA" id="ARBA00006706"/>
    </source>
</evidence>
<dbReference type="SFLD" id="SFLDS00005">
    <property type="entry name" value="Isoprenoid_Synthase_Type_I"/>
    <property type="match status" value="1"/>
</dbReference>
<proteinExistence type="inferred from homology"/>
<dbReference type="Proteomes" id="UP000598174">
    <property type="component" value="Unassembled WGS sequence"/>
</dbReference>
<dbReference type="GO" id="GO:0008299">
    <property type="term" value="P:isoprenoid biosynthetic process"/>
    <property type="evidence" value="ECO:0007669"/>
    <property type="project" value="InterPro"/>
</dbReference>
<keyword evidence="5" id="KW-0460">Magnesium</keyword>
<evidence type="ECO:0000256" key="1">
    <source>
        <dbReference type="ARBA" id="ARBA00001946"/>
    </source>
</evidence>
<evidence type="ECO:0000256" key="4">
    <source>
        <dbReference type="ARBA" id="ARBA00022723"/>
    </source>
</evidence>
<dbReference type="Pfam" id="PF00348">
    <property type="entry name" value="polyprenyl_synt"/>
    <property type="match status" value="1"/>
</dbReference>